<reference evidence="3 4" key="1">
    <citation type="submission" date="2017-10" db="EMBL/GenBank/DDBJ databases">
        <title>Draft genome of Longibacter Salinarum.</title>
        <authorList>
            <person name="Goh K.M."/>
            <person name="Shamsir M.S."/>
            <person name="Lim S.W."/>
        </authorList>
    </citation>
    <scope>NUCLEOTIDE SEQUENCE [LARGE SCALE GENOMIC DNA]</scope>
    <source>
        <strain evidence="3 4">KCTC 52045</strain>
    </source>
</reference>
<dbReference type="AlphaFoldDB" id="A0A2A8CTQ1"/>
<evidence type="ECO:0000259" key="1">
    <source>
        <dbReference type="Pfam" id="PF09722"/>
    </source>
</evidence>
<evidence type="ECO:0000313" key="4">
    <source>
        <dbReference type="Proteomes" id="UP000220102"/>
    </source>
</evidence>
<dbReference type="NCBIfam" id="TIGR02293">
    <property type="entry name" value="TAS_TIGR02293"/>
    <property type="match status" value="1"/>
</dbReference>
<gene>
    <name evidence="3" type="ORF">CRI94_16520</name>
</gene>
<feature type="domain" description="Antitoxin Xre-like helix-turn-helix" evidence="2">
    <location>
        <begin position="56"/>
        <end position="115"/>
    </location>
</feature>
<dbReference type="OrthoDB" id="5770459at2"/>
<name>A0A2A8CTQ1_9BACT</name>
<keyword evidence="4" id="KW-1185">Reference proteome</keyword>
<feature type="domain" description="Antitoxin Xre/MbcA/ParS-like toxin-binding" evidence="1">
    <location>
        <begin position="125"/>
        <end position="168"/>
    </location>
</feature>
<protein>
    <submittedName>
        <fullName evidence="3">Uncharacterized protein</fullName>
    </submittedName>
</protein>
<dbReference type="Pfam" id="PF09722">
    <property type="entry name" value="Xre_MbcA_ParS_C"/>
    <property type="match status" value="1"/>
</dbReference>
<dbReference type="InterPro" id="IPR024467">
    <property type="entry name" value="Xre/MbcA/ParS-like_toxin-bd"/>
</dbReference>
<dbReference type="InterPro" id="IPR046847">
    <property type="entry name" value="Xre-like_HTH"/>
</dbReference>
<sequence length="173" mass="19513">MGDMCRIVQVHRYPAQVHIAMSATATPQRTNQKAFESALRSFQSKRVETADATPDIERVREGLGIDEMDAVASALDLSQPDLEDVLDLSVRTLQRRRKQGKGLTPVESDRLWRLLHIWARSRTAFHSDDAARMWLKTPHGLLDGETPLERLDTEPGLREVEDLLTTIDETNAA</sequence>
<proteinExistence type="predicted"/>
<dbReference type="Pfam" id="PF20432">
    <property type="entry name" value="Xre-like-HTH"/>
    <property type="match status" value="1"/>
</dbReference>
<evidence type="ECO:0000313" key="3">
    <source>
        <dbReference type="EMBL" id="PEN11192.1"/>
    </source>
</evidence>
<dbReference type="InterPro" id="IPR011979">
    <property type="entry name" value="Antitox_Xre"/>
</dbReference>
<accession>A0A2A8CTQ1</accession>
<dbReference type="EMBL" id="PDEQ01000011">
    <property type="protein sequence ID" value="PEN11192.1"/>
    <property type="molecule type" value="Genomic_DNA"/>
</dbReference>
<dbReference type="GO" id="GO:0003677">
    <property type="term" value="F:DNA binding"/>
    <property type="evidence" value="ECO:0007669"/>
    <property type="project" value="InterPro"/>
</dbReference>
<evidence type="ECO:0000259" key="2">
    <source>
        <dbReference type="Pfam" id="PF20432"/>
    </source>
</evidence>
<organism evidence="3 4">
    <name type="scientific">Longibacter salinarum</name>
    <dbReference type="NCBI Taxonomy" id="1850348"/>
    <lineage>
        <taxon>Bacteria</taxon>
        <taxon>Pseudomonadati</taxon>
        <taxon>Rhodothermota</taxon>
        <taxon>Rhodothermia</taxon>
        <taxon>Rhodothermales</taxon>
        <taxon>Salisaetaceae</taxon>
        <taxon>Longibacter</taxon>
    </lineage>
</organism>
<dbReference type="Proteomes" id="UP000220102">
    <property type="component" value="Unassembled WGS sequence"/>
</dbReference>
<comment type="caution">
    <text evidence="3">The sequence shown here is derived from an EMBL/GenBank/DDBJ whole genome shotgun (WGS) entry which is preliminary data.</text>
</comment>